<dbReference type="InterPro" id="IPR050109">
    <property type="entry name" value="HTH-type_TetR-like_transc_reg"/>
</dbReference>
<feature type="region of interest" description="Disordered" evidence="5">
    <location>
        <begin position="1"/>
        <end position="21"/>
    </location>
</feature>
<evidence type="ECO:0000256" key="3">
    <source>
        <dbReference type="ARBA" id="ARBA00023163"/>
    </source>
</evidence>
<gene>
    <name evidence="7" type="ORF">GCM10010451_35320</name>
</gene>
<dbReference type="EMBL" id="BAAAUH010000025">
    <property type="protein sequence ID" value="GAA3183150.1"/>
    <property type="molecule type" value="Genomic_DNA"/>
</dbReference>
<feature type="compositionally biased region" description="Pro residues" evidence="5">
    <location>
        <begin position="1"/>
        <end position="14"/>
    </location>
</feature>
<comment type="caution">
    <text evidence="7">The sequence shown here is derived from an EMBL/GenBank/DDBJ whole genome shotgun (WGS) entry which is preliminary data.</text>
</comment>
<name>A0ABP6PQ40_9ACTN</name>
<dbReference type="Pfam" id="PF00440">
    <property type="entry name" value="TetR_N"/>
    <property type="match status" value="1"/>
</dbReference>
<dbReference type="PANTHER" id="PTHR30055">
    <property type="entry name" value="HTH-TYPE TRANSCRIPTIONAL REGULATOR RUTR"/>
    <property type="match status" value="1"/>
</dbReference>
<dbReference type="Proteomes" id="UP001501866">
    <property type="component" value="Unassembled WGS sequence"/>
</dbReference>
<dbReference type="PANTHER" id="PTHR30055:SF238">
    <property type="entry name" value="MYCOFACTOCIN BIOSYNTHESIS TRANSCRIPTIONAL REGULATOR MFTR-RELATED"/>
    <property type="match status" value="1"/>
</dbReference>
<keyword evidence="8" id="KW-1185">Reference proteome</keyword>
<feature type="DNA-binding region" description="H-T-H motif" evidence="4">
    <location>
        <begin position="92"/>
        <end position="111"/>
    </location>
</feature>
<protein>
    <submittedName>
        <fullName evidence="7">TetR/AcrR family transcriptional regulator</fullName>
    </submittedName>
</protein>
<dbReference type="InterPro" id="IPR001647">
    <property type="entry name" value="HTH_TetR"/>
</dbReference>
<evidence type="ECO:0000256" key="4">
    <source>
        <dbReference type="PROSITE-ProRule" id="PRU00335"/>
    </source>
</evidence>
<keyword evidence="1" id="KW-0805">Transcription regulation</keyword>
<proteinExistence type="predicted"/>
<dbReference type="InterPro" id="IPR041347">
    <property type="entry name" value="MftR_C"/>
</dbReference>
<organism evidence="7 8">
    <name type="scientific">Streptomyces virens</name>
    <dbReference type="NCBI Taxonomy" id="285572"/>
    <lineage>
        <taxon>Bacteria</taxon>
        <taxon>Bacillati</taxon>
        <taxon>Actinomycetota</taxon>
        <taxon>Actinomycetes</taxon>
        <taxon>Kitasatosporales</taxon>
        <taxon>Streptomycetaceae</taxon>
        <taxon>Streptomyces</taxon>
    </lineage>
</organism>
<accession>A0ABP6PQ40</accession>
<dbReference type="Pfam" id="PF17754">
    <property type="entry name" value="TetR_C_14"/>
    <property type="match status" value="1"/>
</dbReference>
<reference evidence="8" key="1">
    <citation type="journal article" date="2019" name="Int. J. Syst. Evol. Microbiol.">
        <title>The Global Catalogue of Microorganisms (GCM) 10K type strain sequencing project: providing services to taxonomists for standard genome sequencing and annotation.</title>
        <authorList>
            <consortium name="The Broad Institute Genomics Platform"/>
            <consortium name="The Broad Institute Genome Sequencing Center for Infectious Disease"/>
            <person name="Wu L."/>
            <person name="Ma J."/>
        </authorList>
    </citation>
    <scope>NUCLEOTIDE SEQUENCE [LARGE SCALE GENOMIC DNA]</scope>
    <source>
        <strain evidence="8">JCM 9095</strain>
    </source>
</reference>
<keyword evidence="3" id="KW-0804">Transcription</keyword>
<feature type="domain" description="HTH tetR-type" evidence="6">
    <location>
        <begin position="69"/>
        <end position="129"/>
    </location>
</feature>
<dbReference type="PROSITE" id="PS50977">
    <property type="entry name" value="HTH_TETR_2"/>
    <property type="match status" value="1"/>
</dbReference>
<dbReference type="InterPro" id="IPR009057">
    <property type="entry name" value="Homeodomain-like_sf"/>
</dbReference>
<evidence type="ECO:0000256" key="1">
    <source>
        <dbReference type="ARBA" id="ARBA00023015"/>
    </source>
</evidence>
<evidence type="ECO:0000256" key="2">
    <source>
        <dbReference type="ARBA" id="ARBA00023125"/>
    </source>
</evidence>
<sequence length="276" mass="29474">MPPRPAARKAPPPARSRWRGPADTDALATIAPGSRSAIANFAEPAFFHTMQDMTGKNSANGGLRERKKRATRAALAEAAVRLAAEHGADNVTVEAISAAAGVSVRTFFNYFDSRDDAFVVIDADASVRVRQALLEAPADLTPLDALREALAAELTEAERQHELWSLHAEVLRNSPHLLVRSLGAHMADEAGLAETIARRITGGTAADRADVPPDEGGPGERGRALDLYPRLLAAVAGAAVRVSVQHWCDRQDELAFADVFREVFALLAAGLPAPER</sequence>
<evidence type="ECO:0000259" key="6">
    <source>
        <dbReference type="PROSITE" id="PS50977"/>
    </source>
</evidence>
<keyword evidence="2 4" id="KW-0238">DNA-binding</keyword>
<evidence type="ECO:0000313" key="7">
    <source>
        <dbReference type="EMBL" id="GAA3183150.1"/>
    </source>
</evidence>
<evidence type="ECO:0000313" key="8">
    <source>
        <dbReference type="Proteomes" id="UP001501866"/>
    </source>
</evidence>
<dbReference type="SUPFAM" id="SSF46689">
    <property type="entry name" value="Homeodomain-like"/>
    <property type="match status" value="1"/>
</dbReference>
<evidence type="ECO:0000256" key="5">
    <source>
        <dbReference type="SAM" id="MobiDB-lite"/>
    </source>
</evidence>
<dbReference type="Gene3D" id="1.10.357.10">
    <property type="entry name" value="Tetracycline Repressor, domain 2"/>
    <property type="match status" value="1"/>
</dbReference>